<dbReference type="AlphaFoldDB" id="A0A0P6XP02"/>
<evidence type="ECO:0000313" key="3">
    <source>
        <dbReference type="Proteomes" id="UP000050430"/>
    </source>
</evidence>
<evidence type="ECO:0008006" key="4">
    <source>
        <dbReference type="Google" id="ProtNLM"/>
    </source>
</evidence>
<dbReference type="STRING" id="229920.ADM99_16440"/>
<reference evidence="2 3" key="1">
    <citation type="submission" date="2015-07" db="EMBL/GenBank/DDBJ databases">
        <title>Genome sequence of Leptolinea tardivitalis DSM 16556.</title>
        <authorList>
            <person name="Hemp J."/>
            <person name="Ward L.M."/>
            <person name="Pace L.A."/>
            <person name="Fischer W.W."/>
        </authorList>
    </citation>
    <scope>NUCLEOTIDE SEQUENCE [LARGE SCALE GENOMIC DNA]</scope>
    <source>
        <strain evidence="2 3">YMTK-2</strain>
    </source>
</reference>
<dbReference type="Pfam" id="PF11369">
    <property type="entry name" value="DUF3160"/>
    <property type="match status" value="1"/>
</dbReference>
<dbReference type="PATRIC" id="fig|229920.5.peg.667"/>
<comment type="caution">
    <text evidence="2">The sequence shown here is derived from an EMBL/GenBank/DDBJ whole genome shotgun (WGS) entry which is preliminary data.</text>
</comment>
<proteinExistence type="predicted"/>
<dbReference type="Proteomes" id="UP000050430">
    <property type="component" value="Unassembled WGS sequence"/>
</dbReference>
<keyword evidence="3" id="KW-1185">Reference proteome</keyword>
<evidence type="ECO:0000256" key="1">
    <source>
        <dbReference type="SAM" id="MobiDB-lite"/>
    </source>
</evidence>
<dbReference type="EMBL" id="LGCK01000014">
    <property type="protein sequence ID" value="KPL70759.1"/>
    <property type="molecule type" value="Genomic_DNA"/>
</dbReference>
<sequence length="674" mass="75868">MPVNIPTKYAGKDSYTLPVDLSKVKGFDSLTLSDSQKKLLSTNGFVTVPAKAGEFKEFFQIYESGRYDNTVTFVTTDAVYHTYHLLFDKLLRDLETQHFTSQIKSLTSGMLAASQQQLNSLKGTQLEEPAKRNLAFFAVASQLLATNDPVPAEVKDMVTAELALINNHQGQSVSPIWDRPDLDESQKLIEDYTQYIPRGHYTKSDELKRYFKAMMWYGRLTFRLRDSFETRRALLLVQALRQAKDTDGVDAITLWQNIYDPTVFIVGKSDDLSFVEYGKLSDAVFGPKPELSSIADEGLFAKFMEGAKNLPPPKINSMWVWINEDKEQAIKGFRFMGQRFTLDQYVFGQVIWRNVGTDTNPRALPKGLDLPAAMGSSEAYAILNEMGETKYENYDKQFNKVKQEVASLDKDTWTQNLYWSWLYSFFPLIEPKGESYPVFMQNQAWVRKDLNTTLGSWTELKHDTILYAKQVMAEMGGGGPDQEPPHSWVEPNPLAFARLRALAQMTLDGLNSRNLTTDWSKTNLGNLISELTFLQSAAERELIGEKLTTEEYWRLLYYGGTLEQFAITSADTDEGIGRVDISDINGALVADVASGPAADGTGVVALTEAVGEPVRIFVVLPDAPWRIGMGAVYSYYEFTVPSSERMTDEQWQEKLKAGQAPARPSWTDSFTSAN</sequence>
<name>A0A0P6XP02_9CHLR</name>
<feature type="region of interest" description="Disordered" evidence="1">
    <location>
        <begin position="652"/>
        <end position="674"/>
    </location>
</feature>
<gene>
    <name evidence="2" type="ORF">ADM99_16440</name>
</gene>
<dbReference type="InterPro" id="IPR022601">
    <property type="entry name" value="DUF3160"/>
</dbReference>
<accession>A0A0P6XP02</accession>
<organism evidence="2 3">
    <name type="scientific">Leptolinea tardivitalis</name>
    <dbReference type="NCBI Taxonomy" id="229920"/>
    <lineage>
        <taxon>Bacteria</taxon>
        <taxon>Bacillati</taxon>
        <taxon>Chloroflexota</taxon>
        <taxon>Anaerolineae</taxon>
        <taxon>Anaerolineales</taxon>
        <taxon>Anaerolineaceae</taxon>
        <taxon>Leptolinea</taxon>
    </lineage>
</organism>
<dbReference type="SMART" id="SM01325">
    <property type="entry name" value="DUF3160"/>
    <property type="match status" value="1"/>
</dbReference>
<protein>
    <recommendedName>
        <fullName evidence="4">DUF3160 domain-containing protein</fullName>
    </recommendedName>
</protein>
<evidence type="ECO:0000313" key="2">
    <source>
        <dbReference type="EMBL" id="KPL70759.1"/>
    </source>
</evidence>